<dbReference type="PANTHER" id="PTHR44845">
    <property type="entry name" value="CARRIER DOMAIN-CONTAINING PROTEIN"/>
    <property type="match status" value="1"/>
</dbReference>
<accession>A0A7J7JTA2</accession>
<evidence type="ECO:0000256" key="2">
    <source>
        <dbReference type="ARBA" id="ARBA00018769"/>
    </source>
</evidence>
<dbReference type="SUPFAM" id="SSF51735">
    <property type="entry name" value="NAD(P)-binding Rossmann-fold domains"/>
    <property type="match status" value="1"/>
</dbReference>
<evidence type="ECO:0000259" key="7">
    <source>
        <dbReference type="PROSITE" id="PS50075"/>
    </source>
</evidence>
<organism evidence="8 9">
    <name type="scientific">Bugula neritina</name>
    <name type="common">Brown bryozoan</name>
    <name type="synonym">Sertularia neritina</name>
    <dbReference type="NCBI Taxonomy" id="10212"/>
    <lineage>
        <taxon>Eukaryota</taxon>
        <taxon>Metazoa</taxon>
        <taxon>Spiralia</taxon>
        <taxon>Lophotrochozoa</taxon>
        <taxon>Bryozoa</taxon>
        <taxon>Gymnolaemata</taxon>
        <taxon>Cheilostomatida</taxon>
        <taxon>Flustrina</taxon>
        <taxon>Buguloidea</taxon>
        <taxon>Bugulidae</taxon>
        <taxon>Bugula</taxon>
    </lineage>
</organism>
<evidence type="ECO:0000256" key="6">
    <source>
        <dbReference type="SAM" id="Phobius"/>
    </source>
</evidence>
<dbReference type="PANTHER" id="PTHR44845:SF6">
    <property type="entry name" value="BETA-ALANINE-ACTIVATING ENZYME"/>
    <property type="match status" value="1"/>
</dbReference>
<dbReference type="Gene3D" id="3.40.50.12780">
    <property type="entry name" value="N-terminal domain of ligase-like"/>
    <property type="match status" value="1"/>
</dbReference>
<keyword evidence="6" id="KW-0472">Membrane</keyword>
<dbReference type="InterPro" id="IPR036736">
    <property type="entry name" value="ACP-like_sf"/>
</dbReference>
<evidence type="ECO:0000313" key="8">
    <source>
        <dbReference type="EMBL" id="KAF6028608.1"/>
    </source>
</evidence>
<dbReference type="Pfam" id="PF00550">
    <property type="entry name" value="PP-binding"/>
    <property type="match status" value="1"/>
</dbReference>
<dbReference type="InterPro" id="IPR009081">
    <property type="entry name" value="PP-bd_ACP"/>
</dbReference>
<keyword evidence="6" id="KW-0812">Transmembrane</keyword>
<dbReference type="CDD" id="cd05235">
    <property type="entry name" value="SDR_e1"/>
    <property type="match status" value="1"/>
</dbReference>
<comment type="caution">
    <text evidence="8">The sequence shown here is derived from an EMBL/GenBank/DDBJ whole genome shotgun (WGS) entry which is preliminary data.</text>
</comment>
<dbReference type="Gene3D" id="3.40.50.720">
    <property type="entry name" value="NAD(P)-binding Rossmann-like Domain"/>
    <property type="match status" value="1"/>
</dbReference>
<feature type="transmembrane region" description="Helical" evidence="6">
    <location>
        <begin position="683"/>
        <end position="708"/>
    </location>
</feature>
<sequence>MFPWIQFINLYSISEAHDIAALDLSNYYQLNQGDITSRKYCPVGKVLPDGVKVYIMGEDMNPTPVGVAGEIYIGGPTLARGYLNRPDLDRDRFVEAPKALGLPTGTKLYKAGDWGYLLSDGSLEICGRCDSMHKVRGYSVEVQAIEAAMLELSMVSSCVILVEGDEGEDKFLVSYVVTERETTKREIREALKKILPFYMIPSYFVFLQNIPVLPASGKLDKKALPAYNSQESVNGCFDVATTETEKKLLPMWRDILGSKHIDVQESFFDLGGHSLLAAKLLSRLSNDLEVQLTVQDLFNHPTIVSMAKLIDSKVMGNTIANDSTTHRLDLNKEVDKYDQATLINRPLAHVQSLADTSMDMQLRAFWRMFKYRPNWRTGSVLLTGSTGFLGAFLIKTLIEDTQAHIHCIVRTSCDDNPLDRVLENLAKYKLLDGKDVTEDIVKDRVSCVVGDISLLRLGLNQEDYGYLLTEIDFIIHAAAYVNLLYPYHALHAANVMGTENIIVFACTGKIKPLHYVSTDAVFPQSVTLGRENSDMTEYGNQLSDGYSQTKWVAEQIVLKSAQRGLPVAVYRCGNISGDSKTAAWNKQDFVLGIIQALSKLGCAPDIDWELEFTPVDFVSQVIVQLTQKVSLAFGKIFHLIQPKKISIKYLRDWMSRNGYDVKLVPYETWIEREKELPESVTCLYFRSNMCLSLFVLFTDMFVLLDLYVPLIQYLGWWRNCWCLI</sequence>
<dbReference type="InterPro" id="IPR042099">
    <property type="entry name" value="ANL_N_sf"/>
</dbReference>
<dbReference type="GO" id="GO:0004312">
    <property type="term" value="F:fatty acid synthase activity"/>
    <property type="evidence" value="ECO:0007669"/>
    <property type="project" value="UniProtKB-EC"/>
</dbReference>
<name>A0A7J7JTA2_BUGNE</name>
<dbReference type="NCBIfam" id="TIGR01746">
    <property type="entry name" value="Thioester-redct"/>
    <property type="match status" value="1"/>
</dbReference>
<dbReference type="InterPro" id="IPR020806">
    <property type="entry name" value="PKS_PP-bd"/>
</dbReference>
<dbReference type="InterPro" id="IPR000873">
    <property type="entry name" value="AMP-dep_synth/lig_dom"/>
</dbReference>
<dbReference type="Pfam" id="PF07993">
    <property type="entry name" value="NAD_binding_4"/>
    <property type="match status" value="1"/>
</dbReference>
<dbReference type="InterPro" id="IPR036291">
    <property type="entry name" value="NAD(P)-bd_dom_sf"/>
</dbReference>
<dbReference type="EMBL" id="VXIV02001932">
    <property type="protein sequence ID" value="KAF6028608.1"/>
    <property type="molecule type" value="Genomic_DNA"/>
</dbReference>
<keyword evidence="4" id="KW-0597">Phosphoprotein</keyword>
<dbReference type="SUPFAM" id="SSF56801">
    <property type="entry name" value="Acetyl-CoA synthetase-like"/>
    <property type="match status" value="1"/>
</dbReference>
<evidence type="ECO:0000256" key="3">
    <source>
        <dbReference type="ARBA" id="ARBA00022450"/>
    </source>
</evidence>
<comment type="catalytic activity">
    <reaction evidence="5">
        <text>acetyl-CoA + n malonyl-CoA + 2n NADPH + 2n H(+) = a long-chain fatty acid + (n+1) CoA + n CO2 + 2n NADP(+).</text>
        <dbReference type="EC" id="2.3.1.85"/>
    </reaction>
</comment>
<keyword evidence="9" id="KW-1185">Reference proteome</keyword>
<evidence type="ECO:0000313" key="9">
    <source>
        <dbReference type="Proteomes" id="UP000593567"/>
    </source>
</evidence>
<evidence type="ECO:0000256" key="5">
    <source>
        <dbReference type="ARBA" id="ARBA00044883"/>
    </source>
</evidence>
<dbReference type="InterPro" id="IPR045851">
    <property type="entry name" value="AMP-bd_C_sf"/>
</dbReference>
<dbReference type="SUPFAM" id="SSF47336">
    <property type="entry name" value="ACP-like"/>
    <property type="match status" value="1"/>
</dbReference>
<dbReference type="FunFam" id="1.10.1200.10:FF:000005">
    <property type="entry name" value="Nonribosomal peptide synthetase 1"/>
    <property type="match status" value="1"/>
</dbReference>
<dbReference type="PROSITE" id="PS00012">
    <property type="entry name" value="PHOSPHOPANTETHEINE"/>
    <property type="match status" value="1"/>
</dbReference>
<dbReference type="AlphaFoldDB" id="A0A7J7JTA2"/>
<dbReference type="Proteomes" id="UP000593567">
    <property type="component" value="Unassembled WGS sequence"/>
</dbReference>
<dbReference type="Gene3D" id="3.30.300.30">
    <property type="match status" value="1"/>
</dbReference>
<dbReference type="InterPro" id="IPR010080">
    <property type="entry name" value="Thioester_reductase-like_dom"/>
</dbReference>
<dbReference type="Gene3D" id="1.10.1200.10">
    <property type="entry name" value="ACP-like"/>
    <property type="match status" value="1"/>
</dbReference>
<evidence type="ECO:0000256" key="4">
    <source>
        <dbReference type="ARBA" id="ARBA00022553"/>
    </source>
</evidence>
<feature type="domain" description="Carrier" evidence="7">
    <location>
        <begin position="239"/>
        <end position="314"/>
    </location>
</feature>
<dbReference type="InterPro" id="IPR013120">
    <property type="entry name" value="FAR_NAD-bd"/>
</dbReference>
<dbReference type="GO" id="GO:0031177">
    <property type="term" value="F:phosphopantetheine binding"/>
    <property type="evidence" value="ECO:0007669"/>
    <property type="project" value="InterPro"/>
</dbReference>
<dbReference type="OrthoDB" id="416786at2759"/>
<evidence type="ECO:0000256" key="1">
    <source>
        <dbReference type="ARBA" id="ARBA00012873"/>
    </source>
</evidence>
<gene>
    <name evidence="8" type="ORF">EB796_013080</name>
</gene>
<protein>
    <recommendedName>
        <fullName evidence="2">Fatty acid synthase</fullName>
        <ecNumber evidence="1">2.3.1.85</ecNumber>
    </recommendedName>
</protein>
<keyword evidence="3" id="KW-0596">Phosphopantetheine</keyword>
<reference evidence="8" key="1">
    <citation type="submission" date="2020-06" db="EMBL/GenBank/DDBJ databases">
        <title>Draft genome of Bugula neritina, a colonial animal packing powerful symbionts and potential medicines.</title>
        <authorList>
            <person name="Rayko M."/>
        </authorList>
    </citation>
    <scope>NUCLEOTIDE SEQUENCE [LARGE SCALE GENOMIC DNA]</scope>
    <source>
        <strain evidence="8">Kwan_BN1</strain>
    </source>
</reference>
<dbReference type="Pfam" id="PF00501">
    <property type="entry name" value="AMP-binding"/>
    <property type="match status" value="1"/>
</dbReference>
<dbReference type="EC" id="2.3.1.85" evidence="1"/>
<dbReference type="InterPro" id="IPR006162">
    <property type="entry name" value="Ppantetheine_attach_site"/>
</dbReference>
<dbReference type="SMART" id="SM00823">
    <property type="entry name" value="PKS_PP"/>
    <property type="match status" value="1"/>
</dbReference>
<keyword evidence="6" id="KW-1133">Transmembrane helix</keyword>
<proteinExistence type="predicted"/>
<dbReference type="PROSITE" id="PS50075">
    <property type="entry name" value="CARRIER"/>
    <property type="match status" value="1"/>
</dbReference>